<accession>A0ABW6CSP9</accession>
<dbReference type="Proteomes" id="UP001598130">
    <property type="component" value="Unassembled WGS sequence"/>
</dbReference>
<evidence type="ECO:0000256" key="1">
    <source>
        <dbReference type="ARBA" id="ARBA00008769"/>
    </source>
</evidence>
<evidence type="ECO:0000313" key="3">
    <source>
        <dbReference type="EMBL" id="MFD3266050.1"/>
    </source>
</evidence>
<dbReference type="RefSeq" id="WP_377371356.1">
    <property type="nucleotide sequence ID" value="NZ_JAOTJD010000045.1"/>
</dbReference>
<proteinExistence type="inferred from homology"/>
<sequence>MTVTTMGGRRLALLGLAFGAALLSQPAFAQDSAWALAATYTADVAGPVSGGASQAGRFLDNLMIEGDLDLDKAIGWAGATAHLSLLNNSGGAPNDLAGTLQGINNIEVTRPRGKVYEAWLQQDFGRASVRAGLYDLNSEFYTTDASGLLIAPPFGIGSELAATGPNGPSIFPSTALGLRVRIAPSDATYIQAAAINAKAGALGDPGGVNTDFDDGVLLAAEAGWTRRGKVAVGLWRYSRDQNDIVDLDAAGLPVQRTAAGAYLLVDHPLRGAQGDIRAVAGFLRVGVSDGDTTPFKGGGQAGLLMTQVFGGRPDSALSLGVAYGGLSDKFQQTLAGGGLSAASSESTLELTYADKVAPRLSLQPSLQYVVHPGGDRDAEAAVVLALRVSIDL</sequence>
<keyword evidence="4" id="KW-1185">Reference proteome</keyword>
<organism evidence="3 4">
    <name type="scientific">Phenylobacterium ferrooxidans</name>
    <dbReference type="NCBI Taxonomy" id="2982689"/>
    <lineage>
        <taxon>Bacteria</taxon>
        <taxon>Pseudomonadati</taxon>
        <taxon>Pseudomonadota</taxon>
        <taxon>Alphaproteobacteria</taxon>
        <taxon>Caulobacterales</taxon>
        <taxon>Caulobacteraceae</taxon>
        <taxon>Phenylobacterium</taxon>
    </lineage>
</organism>
<protein>
    <submittedName>
        <fullName evidence="3">Carbohydrate porin</fullName>
    </submittedName>
</protein>
<dbReference type="InterPro" id="IPR052932">
    <property type="entry name" value="OprB_Porin"/>
</dbReference>
<comment type="similarity">
    <text evidence="1 2">Belongs to the OprB family.</text>
</comment>
<dbReference type="PANTHER" id="PTHR37944">
    <property type="entry name" value="PORIN B"/>
    <property type="match status" value="1"/>
</dbReference>
<evidence type="ECO:0000313" key="4">
    <source>
        <dbReference type="Proteomes" id="UP001598130"/>
    </source>
</evidence>
<reference evidence="3 4" key="1">
    <citation type="submission" date="2022-09" db="EMBL/GenBank/DDBJ databases">
        <title>New species of Phenylobacterium.</title>
        <authorList>
            <person name="Mieszkin S."/>
        </authorList>
    </citation>
    <scope>NUCLEOTIDE SEQUENCE [LARGE SCALE GENOMIC DNA]</scope>
    <source>
        <strain evidence="3 4">HK31-G</strain>
    </source>
</reference>
<feature type="signal peptide" evidence="2">
    <location>
        <begin position="1"/>
        <end position="29"/>
    </location>
</feature>
<dbReference type="Pfam" id="PF04966">
    <property type="entry name" value="OprB"/>
    <property type="match status" value="1"/>
</dbReference>
<evidence type="ECO:0000256" key="2">
    <source>
        <dbReference type="RuleBase" id="RU363072"/>
    </source>
</evidence>
<dbReference type="Gene3D" id="2.40.160.180">
    <property type="entry name" value="Carbohydrate-selective porin OprB"/>
    <property type="match status" value="1"/>
</dbReference>
<dbReference type="PANTHER" id="PTHR37944:SF1">
    <property type="entry name" value="PORIN B"/>
    <property type="match status" value="1"/>
</dbReference>
<dbReference type="InterPro" id="IPR038673">
    <property type="entry name" value="OprB_sf"/>
</dbReference>
<feature type="chain" id="PRO_5044961172" evidence="2">
    <location>
        <begin position="30"/>
        <end position="392"/>
    </location>
</feature>
<dbReference type="InterPro" id="IPR007049">
    <property type="entry name" value="Carb-sel_porin_OprB"/>
</dbReference>
<keyword evidence="2" id="KW-0732">Signal</keyword>
<dbReference type="EMBL" id="JAOTJD010000045">
    <property type="protein sequence ID" value="MFD3266050.1"/>
    <property type="molecule type" value="Genomic_DNA"/>
</dbReference>
<comment type="caution">
    <text evidence="3">The sequence shown here is derived from an EMBL/GenBank/DDBJ whole genome shotgun (WGS) entry which is preliminary data.</text>
</comment>
<gene>
    <name evidence="3" type="ORF">OCL97_19000</name>
</gene>
<name>A0ABW6CSP9_9CAUL</name>